<name>D5QAX7_NOVHA</name>
<protein>
    <submittedName>
        <fullName evidence="1">Uncharacterized protein</fullName>
    </submittedName>
</protein>
<organism evidence="1 2">
    <name type="scientific">Novacetimonas hansenii ATCC 23769</name>
    <dbReference type="NCBI Taxonomy" id="714995"/>
    <lineage>
        <taxon>Bacteria</taxon>
        <taxon>Pseudomonadati</taxon>
        <taxon>Pseudomonadota</taxon>
        <taxon>Alphaproteobacteria</taxon>
        <taxon>Acetobacterales</taxon>
        <taxon>Acetobacteraceae</taxon>
        <taxon>Novacetimonas</taxon>
    </lineage>
</organism>
<evidence type="ECO:0000313" key="2">
    <source>
        <dbReference type="Proteomes" id="UP000006468"/>
    </source>
</evidence>
<dbReference type="HOGENOM" id="CLU_2880014_0_0_5"/>
<dbReference type="EMBL" id="ADTV01000003">
    <property type="protein sequence ID" value="EFG85850.1"/>
    <property type="molecule type" value="Genomic_DNA"/>
</dbReference>
<gene>
    <name evidence="1" type="ORF">GXY_01253</name>
</gene>
<accession>D5QAX7</accession>
<dbReference type="AlphaFoldDB" id="D5QAX7"/>
<reference evidence="1 2" key="1">
    <citation type="journal article" date="2010" name="J. Bacteriol.">
        <title>Genome sequence of a cellulose-producing bacterium, Gluconacetobacter hansenii ATCC 23769.</title>
        <authorList>
            <person name="Iyer P.R."/>
            <person name="Geib S.M."/>
            <person name="Catchmark J."/>
            <person name="Kao T.H."/>
            <person name="Tien M."/>
        </authorList>
    </citation>
    <scope>NUCLEOTIDE SEQUENCE [LARGE SCALE GENOMIC DNA]</scope>
    <source>
        <strain evidence="1 2">ATCC 23769</strain>
    </source>
</reference>
<evidence type="ECO:0000313" key="1">
    <source>
        <dbReference type="EMBL" id="EFG85850.1"/>
    </source>
</evidence>
<sequence length="63" mass="6944">MDGYECHGGIMLQEETSLCKSLRQEYPAEYGGIPWVVLSNGFRMPSPCVGLFPDPLVIGNDKP</sequence>
<proteinExistence type="predicted"/>
<dbReference type="Proteomes" id="UP000006468">
    <property type="component" value="Chromosome"/>
</dbReference>
<comment type="caution">
    <text evidence="1">The sequence shown here is derived from an EMBL/GenBank/DDBJ whole genome shotgun (WGS) entry which is preliminary data.</text>
</comment>